<name>A0A2S0MEN1_9BURK</name>
<dbReference type="OrthoDB" id="8913837at2"/>
<evidence type="ECO:0000313" key="2">
    <source>
        <dbReference type="Proteomes" id="UP000239709"/>
    </source>
</evidence>
<keyword evidence="2" id="KW-1185">Reference proteome</keyword>
<organism evidence="1 2">
    <name type="scientific">Ottowia oryzae</name>
    <dbReference type="NCBI Taxonomy" id="2109914"/>
    <lineage>
        <taxon>Bacteria</taxon>
        <taxon>Pseudomonadati</taxon>
        <taxon>Pseudomonadota</taxon>
        <taxon>Betaproteobacteria</taxon>
        <taxon>Burkholderiales</taxon>
        <taxon>Comamonadaceae</taxon>
        <taxon>Ottowia</taxon>
    </lineage>
</organism>
<accession>A0A2S0MEN1</accession>
<dbReference type="Proteomes" id="UP000239709">
    <property type="component" value="Chromosome"/>
</dbReference>
<proteinExistence type="predicted"/>
<gene>
    <name evidence="1" type="ORF">C6570_09040</name>
</gene>
<dbReference type="EMBL" id="CP027666">
    <property type="protein sequence ID" value="AVO34355.1"/>
    <property type="molecule type" value="Genomic_DNA"/>
</dbReference>
<sequence>MLEIINAPAPVRPEACADIDPKAAVLMGTLQGCCHPRALRLKARLATCRCGDPLAALQAEIAHLLTLSFGPAEAARRLQALQ</sequence>
<dbReference type="KEGG" id="otk:C6570_09040"/>
<dbReference type="RefSeq" id="WP_106702908.1">
    <property type="nucleotide sequence ID" value="NZ_CP027666.1"/>
</dbReference>
<evidence type="ECO:0000313" key="1">
    <source>
        <dbReference type="EMBL" id="AVO34355.1"/>
    </source>
</evidence>
<dbReference type="AlphaFoldDB" id="A0A2S0MEN1"/>
<reference evidence="1 2" key="1">
    <citation type="submission" date="2018-03" db="EMBL/GenBank/DDBJ databases">
        <title>Genome sequencing of Ottowia sp.</title>
        <authorList>
            <person name="Kim S.-J."/>
            <person name="Heo J."/>
            <person name="Kwon S.-W."/>
        </authorList>
    </citation>
    <scope>NUCLEOTIDE SEQUENCE [LARGE SCALE GENOMIC DNA]</scope>
    <source>
        <strain evidence="1 2">KADR8-3</strain>
    </source>
</reference>
<protein>
    <submittedName>
        <fullName evidence="1">Uncharacterized protein</fullName>
    </submittedName>
</protein>